<dbReference type="AlphaFoldDB" id="A0AA43QVW1"/>
<gene>
    <name evidence="2" type="ORF">OHK93_005315</name>
</gene>
<evidence type="ECO:0000256" key="1">
    <source>
        <dbReference type="SAM" id="MobiDB-lite"/>
    </source>
</evidence>
<protein>
    <submittedName>
        <fullName evidence="2">Uncharacterized protein</fullName>
    </submittedName>
</protein>
<sequence>MAHAQASHAQLSSTHHTPSSSESKTMKTTIAKSTNLLDCPLEIRIMIYTHYFSSGPSHIEVEPQGDWGSYEVRIRVIYGPNGSFESKSDPMRRIFRHQGSFKSKQGLLGTNKSVRAEALPIFRQYHTFLVGRRPNATDLGISNTTHGLASSSVGRAITRMDFRRPFFPSELGTRQFPSIVQQLLDHCPQLRFLKFRWALLRTPGQGADTDSQLSPGSEGAGLLRQLCRRLVRLEIILFHFAWCDFQESQGVAPANYWTLDWRGQPPQWYKIMPTKIRSWTLQSRWSLDCARLGAGDVGWSGVVLK</sequence>
<dbReference type="Proteomes" id="UP001161017">
    <property type="component" value="Unassembled WGS sequence"/>
</dbReference>
<feature type="region of interest" description="Disordered" evidence="1">
    <location>
        <begin position="1"/>
        <end position="27"/>
    </location>
</feature>
<organism evidence="2 3">
    <name type="scientific">Ramalina farinacea</name>
    <dbReference type="NCBI Taxonomy" id="258253"/>
    <lineage>
        <taxon>Eukaryota</taxon>
        <taxon>Fungi</taxon>
        <taxon>Dikarya</taxon>
        <taxon>Ascomycota</taxon>
        <taxon>Pezizomycotina</taxon>
        <taxon>Lecanoromycetes</taxon>
        <taxon>OSLEUM clade</taxon>
        <taxon>Lecanoromycetidae</taxon>
        <taxon>Lecanorales</taxon>
        <taxon>Lecanorineae</taxon>
        <taxon>Ramalinaceae</taxon>
        <taxon>Ramalina</taxon>
    </lineage>
</organism>
<comment type="caution">
    <text evidence="2">The sequence shown here is derived from an EMBL/GenBank/DDBJ whole genome shotgun (WGS) entry which is preliminary data.</text>
</comment>
<name>A0AA43QVW1_9LECA</name>
<evidence type="ECO:0000313" key="3">
    <source>
        <dbReference type="Proteomes" id="UP001161017"/>
    </source>
</evidence>
<keyword evidence="3" id="KW-1185">Reference proteome</keyword>
<accession>A0AA43QVW1</accession>
<proteinExistence type="predicted"/>
<feature type="compositionally biased region" description="Low complexity" evidence="1">
    <location>
        <begin position="1"/>
        <end position="23"/>
    </location>
</feature>
<evidence type="ECO:0000313" key="2">
    <source>
        <dbReference type="EMBL" id="MDI1493525.1"/>
    </source>
</evidence>
<reference evidence="2" key="1">
    <citation type="journal article" date="2023" name="Genome Biol. Evol.">
        <title>First Whole Genome Sequence and Flow Cytometry Genome Size Data for the Lichen-Forming Fungus Ramalina farinacea (Ascomycota).</title>
        <authorList>
            <person name="Llewellyn T."/>
            <person name="Mian S."/>
            <person name="Hill R."/>
            <person name="Leitch I.J."/>
            <person name="Gaya E."/>
        </authorList>
    </citation>
    <scope>NUCLEOTIDE SEQUENCE</scope>
    <source>
        <strain evidence="2">LIQ254RAFAR</strain>
    </source>
</reference>
<dbReference type="EMBL" id="JAPUFD010000027">
    <property type="protein sequence ID" value="MDI1493525.1"/>
    <property type="molecule type" value="Genomic_DNA"/>
</dbReference>